<feature type="transmembrane region" description="Helical" evidence="1">
    <location>
        <begin position="1341"/>
        <end position="1360"/>
    </location>
</feature>
<dbReference type="SMART" id="SM00181">
    <property type="entry name" value="EGF"/>
    <property type="match status" value="12"/>
</dbReference>
<dbReference type="EMBL" id="GG662703">
    <property type="protein sequence ID" value="EAR95722.2"/>
    <property type="molecule type" value="Genomic_DNA"/>
</dbReference>
<name>I7LUR0_TETTS</name>
<feature type="transmembrane region" description="Helical" evidence="1">
    <location>
        <begin position="1413"/>
        <end position="1438"/>
    </location>
</feature>
<feature type="transmembrane region" description="Helical" evidence="1">
    <location>
        <begin position="1207"/>
        <end position="1231"/>
    </location>
</feature>
<feature type="domain" description="EGF-like" evidence="3">
    <location>
        <begin position="1013"/>
        <end position="1043"/>
    </location>
</feature>
<evidence type="ECO:0000313" key="5">
    <source>
        <dbReference type="Proteomes" id="UP000009168"/>
    </source>
</evidence>
<feature type="transmembrane region" description="Helical" evidence="1">
    <location>
        <begin position="1251"/>
        <end position="1270"/>
    </location>
</feature>
<feature type="domain" description="EGF-like" evidence="3">
    <location>
        <begin position="590"/>
        <end position="632"/>
    </location>
</feature>
<feature type="domain" description="EGF-like" evidence="3">
    <location>
        <begin position="342"/>
        <end position="375"/>
    </location>
</feature>
<dbReference type="SMART" id="SM00261">
    <property type="entry name" value="FU"/>
    <property type="match status" value="14"/>
</dbReference>
<proteinExistence type="predicted"/>
<dbReference type="InterPro" id="IPR009030">
    <property type="entry name" value="Growth_fac_rcpt_cys_sf"/>
</dbReference>
<dbReference type="SUPFAM" id="SSF57184">
    <property type="entry name" value="Growth factor receptor domain"/>
    <property type="match status" value="6"/>
</dbReference>
<feature type="transmembrane region" description="Helical" evidence="1">
    <location>
        <begin position="1318"/>
        <end position="1335"/>
    </location>
</feature>
<dbReference type="GeneID" id="7846352"/>
<feature type="domain" description="EGF-like" evidence="3">
    <location>
        <begin position="727"/>
        <end position="774"/>
    </location>
</feature>
<dbReference type="Gene3D" id="2.10.220.10">
    <property type="entry name" value="Hormone Receptor, Insulin-like Growth Factor Receptor 1, Chain A, domain 2"/>
    <property type="match status" value="6"/>
</dbReference>
<protein>
    <submittedName>
        <fullName evidence="4">SNARE domain protein</fullName>
    </submittedName>
</protein>
<dbReference type="OrthoDB" id="311164at2759"/>
<dbReference type="KEGG" id="tet:TTHERM_00268330"/>
<keyword evidence="1" id="KW-0472">Membrane</keyword>
<feature type="domain" description="EGF-like" evidence="3">
    <location>
        <begin position="480"/>
        <end position="512"/>
    </location>
</feature>
<keyword evidence="2" id="KW-0732">Signal</keyword>
<feature type="domain" description="EGF-like" evidence="3">
    <location>
        <begin position="687"/>
        <end position="726"/>
    </location>
</feature>
<evidence type="ECO:0000256" key="2">
    <source>
        <dbReference type="SAM" id="SignalP"/>
    </source>
</evidence>
<gene>
    <name evidence="4" type="ORF">TTHERM_00268330</name>
</gene>
<dbReference type="RefSeq" id="XP_001015967.2">
    <property type="nucleotide sequence ID" value="XM_001015967.2"/>
</dbReference>
<feature type="domain" description="EGF-like" evidence="3">
    <location>
        <begin position="925"/>
        <end position="964"/>
    </location>
</feature>
<accession>I7LUR0</accession>
<dbReference type="PANTHER" id="PTHR15332:SF175">
    <property type="entry name" value="PROPROTEIN CONVERTASE SUBTILISIN_KEXIN TYPE 5-LIKE"/>
    <property type="match status" value="1"/>
</dbReference>
<evidence type="ECO:0000259" key="3">
    <source>
        <dbReference type="SMART" id="SM00181"/>
    </source>
</evidence>
<dbReference type="InterPro" id="IPR006212">
    <property type="entry name" value="Furin_repeat"/>
</dbReference>
<feature type="domain" description="EGF-like" evidence="3">
    <location>
        <begin position="876"/>
        <end position="917"/>
    </location>
</feature>
<feature type="transmembrane region" description="Helical" evidence="1">
    <location>
        <begin position="1161"/>
        <end position="1186"/>
    </location>
</feature>
<dbReference type="CDD" id="cd00064">
    <property type="entry name" value="FU"/>
    <property type="match status" value="2"/>
</dbReference>
<feature type="signal peptide" evidence="2">
    <location>
        <begin position="1"/>
        <end position="18"/>
    </location>
</feature>
<organism evidence="4 5">
    <name type="scientific">Tetrahymena thermophila (strain SB210)</name>
    <dbReference type="NCBI Taxonomy" id="312017"/>
    <lineage>
        <taxon>Eukaryota</taxon>
        <taxon>Sar</taxon>
        <taxon>Alveolata</taxon>
        <taxon>Ciliophora</taxon>
        <taxon>Intramacronucleata</taxon>
        <taxon>Oligohymenophorea</taxon>
        <taxon>Hymenostomatida</taxon>
        <taxon>Tetrahymenina</taxon>
        <taxon>Tetrahymenidae</taxon>
        <taxon>Tetrahymena</taxon>
    </lineage>
</organism>
<feature type="domain" description="EGF-like" evidence="3">
    <location>
        <begin position="633"/>
        <end position="679"/>
    </location>
</feature>
<dbReference type="Proteomes" id="UP000009168">
    <property type="component" value="Unassembled WGS sequence"/>
</dbReference>
<dbReference type="InterPro" id="IPR000742">
    <property type="entry name" value="EGF"/>
</dbReference>
<keyword evidence="1" id="KW-1133">Transmembrane helix</keyword>
<feature type="transmembrane region" description="Helical" evidence="1">
    <location>
        <begin position="1372"/>
        <end position="1390"/>
    </location>
</feature>
<reference evidence="5" key="1">
    <citation type="journal article" date="2006" name="PLoS Biol.">
        <title>Macronuclear genome sequence of the ciliate Tetrahymena thermophila, a model eukaryote.</title>
        <authorList>
            <person name="Eisen J.A."/>
            <person name="Coyne R.S."/>
            <person name="Wu M."/>
            <person name="Wu D."/>
            <person name="Thiagarajan M."/>
            <person name="Wortman J.R."/>
            <person name="Badger J.H."/>
            <person name="Ren Q."/>
            <person name="Amedeo P."/>
            <person name="Jones K.M."/>
            <person name="Tallon L.J."/>
            <person name="Delcher A.L."/>
            <person name="Salzberg S.L."/>
            <person name="Silva J.C."/>
            <person name="Haas B.J."/>
            <person name="Majoros W.H."/>
            <person name="Farzad M."/>
            <person name="Carlton J.M."/>
            <person name="Smith R.K. Jr."/>
            <person name="Garg J."/>
            <person name="Pearlman R.E."/>
            <person name="Karrer K.M."/>
            <person name="Sun L."/>
            <person name="Manning G."/>
            <person name="Elde N.C."/>
            <person name="Turkewitz A.P."/>
            <person name="Asai D.J."/>
            <person name="Wilkes D.E."/>
            <person name="Wang Y."/>
            <person name="Cai H."/>
            <person name="Collins K."/>
            <person name="Stewart B.A."/>
            <person name="Lee S.R."/>
            <person name="Wilamowska K."/>
            <person name="Weinberg Z."/>
            <person name="Ruzzo W.L."/>
            <person name="Wloga D."/>
            <person name="Gaertig J."/>
            <person name="Frankel J."/>
            <person name="Tsao C.-C."/>
            <person name="Gorovsky M.A."/>
            <person name="Keeling P.J."/>
            <person name="Waller R.F."/>
            <person name="Patron N.J."/>
            <person name="Cherry J.M."/>
            <person name="Stover N.A."/>
            <person name="Krieger C.J."/>
            <person name="del Toro C."/>
            <person name="Ryder H.F."/>
            <person name="Williamson S.C."/>
            <person name="Barbeau R.A."/>
            <person name="Hamilton E.P."/>
            <person name="Orias E."/>
        </authorList>
    </citation>
    <scope>NUCLEOTIDE SEQUENCE [LARGE SCALE GENOMIC DNA]</scope>
    <source>
        <strain evidence="5">SB210</strain>
    </source>
</reference>
<dbReference type="InParanoid" id="I7LUR0"/>
<sequence length="1561" mass="178448">MNLVITILILLLLKRYQAFQATQVFSSQKNNLYTAVFYSDDYILISNLDYEEDPFYTVQISTKNQQSYANPSFCQNAYLKDIDQLIIIGLKYEIKYVKMSGISTTDEKQVNIIEKNKPISQVFILNPNEEVYAYSKDSQREVYWYESKTQQKAKLTGCDKQINGLFEYGPTMIIALCEKKLMYWMKKDSKTLEKNDLNHDSINPQQFSMVFKQDKEKYKFILIIDKKIQYCSADTMSNKVNYEFSVEIKSIPKEVNVLNENIFIIDTNRQIIYYQIDVLKKTINQLNIYQHKNDISKLQISPSGQNLVFIESKQTVYNIIVQEPPQIVCKAGEMKKDNSCVKCAYFCETCSTDINKCDSCVSGSTFRNDVSQNCSCWDSYYDNLNNPICLKCPYNCITCQLQPGNKILQCLSCKDSLVSKRKQNTEDCSCLEGYYDDGQSQNCIKCPDNCQICKFSSGKVQCSQCVDGYYWSIQAQMCQQCNQKCQTCVNESFKCLSCYTSQNRELIGSDCVCKQNYSEQNSREPVCLLNKGCDRTCENCLQPNKEDQCITCPSERELIIVGNQKFCKCRSGYYSSPEQQCFQCHSICKSCNGPTERDCLNCLETEQNRYFDIVTQKCKCKDGYFEENSLCHKCDSSCKTCSGGASNQCISCYESQNKINQNGQCICKDGFYLSSDQCLQCHISCKTCFGEGDNQCQTCNEVEGKKLKGSKCICEIGKSQVNNTCIPCDLTCKTCSDTNNLNCESCDESQNRQLVNNKCLCKDGFFESKSKQCEKCHENCKTCKGPESSQCTTCDVNANKIISNSECICKEGFFLNNWQCFQCDPSCKLCNEKGPNSCTDCDVSLNKILKEKQCVCQSGYFEVKNTCLRCHESCETCSNQSKNFCQSCYQNQNRYLSSQECLCKEGYFERSGNLECQKCSPFCQKCDSEKCLQCLPNLNRGIDSKGQCECLEGYYSIEGESACFKCGSQCKSCIQSESQCTSCNSDLRVLSQNQECLCKDGYFEDPSSKQCLKCQNGCSSCQSLAVCSQCDANFQLDSKGICQKVIPSTISKEQLKTVSSATEQATTVVIGSTITSSFLLQSVQPNASIASSFLKLQKLYFLLLIKTSYPELLQTFFKAFGGKSPIDQINKFNLLTKQIFGEEKGTLLPNKFGLEKIGENILFNCGGSICIIIMFWAISLPFLIYYKNQQKKQQMVEVKDKFLKFVCFFNESLFPFLLILIHQILITIVFFSTGVQFYSIAIYDAYELDLILVKMIATVIVLVYFLICLFKLCKLVNNQNNYQPENIYFNQKSIEILIYEQFNQETKSQPELARNFQLIYIVFENVLFPLLITFAESSFMPQIFSCLSVQVTLFSISLLLRPLKTCAQNVFLIIEQALWVIVLLGIYFVGNRVSNLENLKIVPESEINLLTNLSWIIMASCLFILILNPISMFIDIFVKRKLIKQKIQEILADIKEKICKQKQQKKQEITENDQPDNSLSINSKNLSYNLINQKSIKKYNSSKKQDSSGMSIFKVKKSQIQECHLRNNQFMQTNNSRRINLTQKQSSYHKKENQIELFTRK</sequence>
<evidence type="ECO:0000256" key="1">
    <source>
        <dbReference type="SAM" id="Phobius"/>
    </source>
</evidence>
<feature type="domain" description="EGF-like" evidence="3">
    <location>
        <begin position="398"/>
        <end position="444"/>
    </location>
</feature>
<keyword evidence="1" id="KW-0812">Transmembrane</keyword>
<keyword evidence="5" id="KW-1185">Reference proteome</keyword>
<dbReference type="PANTHER" id="PTHR15332">
    <property type="entry name" value="PROPROTEIN CONVERTASE SUBTILISIN_KEXIN TYPE 5-LIKE"/>
    <property type="match status" value="1"/>
</dbReference>
<evidence type="ECO:0000313" key="4">
    <source>
        <dbReference type="EMBL" id="EAR95722.2"/>
    </source>
</evidence>
<feature type="domain" description="EGF-like" evidence="3">
    <location>
        <begin position="775"/>
        <end position="821"/>
    </location>
</feature>
<feature type="domain" description="EGF-like" evidence="3">
    <location>
        <begin position="445"/>
        <end position="479"/>
    </location>
</feature>
<feature type="chain" id="PRO_5003712047" evidence="2">
    <location>
        <begin position="19"/>
        <end position="1561"/>
    </location>
</feature>